<dbReference type="KEGG" id="glo:Glov_1185"/>
<dbReference type="GO" id="GO:0045454">
    <property type="term" value="P:cell redox homeostasis"/>
    <property type="evidence" value="ECO:0007669"/>
    <property type="project" value="TreeGrafter"/>
</dbReference>
<evidence type="ECO:0000259" key="2">
    <source>
        <dbReference type="PROSITE" id="PS51352"/>
    </source>
</evidence>
<keyword evidence="1" id="KW-0732">Signal</keyword>
<dbReference type="GO" id="GO:0005829">
    <property type="term" value="C:cytosol"/>
    <property type="evidence" value="ECO:0007669"/>
    <property type="project" value="TreeGrafter"/>
</dbReference>
<dbReference type="OrthoDB" id="9790390at2"/>
<dbReference type="PANTHER" id="PTHR45663:SF11">
    <property type="entry name" value="GEO12009P1"/>
    <property type="match status" value="1"/>
</dbReference>
<dbReference type="Gene3D" id="3.40.30.10">
    <property type="entry name" value="Glutaredoxin"/>
    <property type="match status" value="1"/>
</dbReference>
<dbReference type="AlphaFoldDB" id="B3E727"/>
<keyword evidence="4" id="KW-1185">Reference proteome</keyword>
<feature type="chain" id="PRO_5002787599" evidence="1">
    <location>
        <begin position="19"/>
        <end position="125"/>
    </location>
</feature>
<dbReference type="HOGENOM" id="CLU_090389_13_0_7"/>
<dbReference type="PANTHER" id="PTHR45663">
    <property type="entry name" value="GEO12009P1"/>
    <property type="match status" value="1"/>
</dbReference>
<dbReference type="EMBL" id="CP001089">
    <property type="protein sequence ID" value="ACD94907.1"/>
    <property type="molecule type" value="Genomic_DNA"/>
</dbReference>
<dbReference type="Proteomes" id="UP000002420">
    <property type="component" value="Chromosome"/>
</dbReference>
<dbReference type="RefSeq" id="WP_012469256.1">
    <property type="nucleotide sequence ID" value="NC_010814.1"/>
</dbReference>
<protein>
    <submittedName>
        <fullName evidence="3">Thioredoxin domain</fullName>
    </submittedName>
</protein>
<gene>
    <name evidence="3" type="ordered locus">Glov_1185</name>
</gene>
<dbReference type="SUPFAM" id="SSF52833">
    <property type="entry name" value="Thioredoxin-like"/>
    <property type="match status" value="1"/>
</dbReference>
<evidence type="ECO:0000313" key="3">
    <source>
        <dbReference type="EMBL" id="ACD94907.1"/>
    </source>
</evidence>
<dbReference type="GO" id="GO:0015035">
    <property type="term" value="F:protein-disulfide reductase activity"/>
    <property type="evidence" value="ECO:0007669"/>
    <property type="project" value="TreeGrafter"/>
</dbReference>
<feature type="signal peptide" evidence="1">
    <location>
        <begin position="1"/>
        <end position="18"/>
    </location>
</feature>
<dbReference type="eggNOG" id="COG0526">
    <property type="taxonomic scope" value="Bacteria"/>
</dbReference>
<dbReference type="Pfam" id="PF00085">
    <property type="entry name" value="Thioredoxin"/>
    <property type="match status" value="1"/>
</dbReference>
<name>B3E727_TRIL1</name>
<accession>B3E727</accession>
<evidence type="ECO:0000313" key="4">
    <source>
        <dbReference type="Proteomes" id="UP000002420"/>
    </source>
</evidence>
<reference evidence="3 4" key="1">
    <citation type="submission" date="2008-05" db="EMBL/GenBank/DDBJ databases">
        <title>Complete sequence of chromosome of Geobacter lovleyi SZ.</title>
        <authorList>
            <consortium name="US DOE Joint Genome Institute"/>
            <person name="Lucas S."/>
            <person name="Copeland A."/>
            <person name="Lapidus A."/>
            <person name="Glavina del Rio T."/>
            <person name="Dalin E."/>
            <person name="Tice H."/>
            <person name="Bruce D."/>
            <person name="Goodwin L."/>
            <person name="Pitluck S."/>
            <person name="Chertkov O."/>
            <person name="Meincke L."/>
            <person name="Brettin T."/>
            <person name="Detter J.C."/>
            <person name="Han C."/>
            <person name="Tapia R."/>
            <person name="Kuske C.R."/>
            <person name="Schmutz J."/>
            <person name="Larimer F."/>
            <person name="Land M."/>
            <person name="Hauser L."/>
            <person name="Kyrpides N."/>
            <person name="Mikhailova N."/>
            <person name="Sung Y."/>
            <person name="Fletcher K.E."/>
            <person name="Ritalahti K.M."/>
            <person name="Loeffler F.E."/>
            <person name="Richardson P."/>
        </authorList>
    </citation>
    <scope>NUCLEOTIDE SEQUENCE [LARGE SCALE GENOMIC DNA]</scope>
    <source>
        <strain evidence="4">ATCC BAA-1151 / DSM 17278 / SZ</strain>
    </source>
</reference>
<dbReference type="CDD" id="cd02947">
    <property type="entry name" value="TRX_family"/>
    <property type="match status" value="1"/>
</dbReference>
<evidence type="ECO:0000256" key="1">
    <source>
        <dbReference type="SAM" id="SignalP"/>
    </source>
</evidence>
<feature type="domain" description="Thioredoxin" evidence="2">
    <location>
        <begin position="6"/>
        <end position="124"/>
    </location>
</feature>
<proteinExistence type="predicted"/>
<dbReference type="PROSITE" id="PS51352">
    <property type="entry name" value="THIOREDOXIN_2"/>
    <property type="match status" value="1"/>
</dbReference>
<dbReference type="InterPro" id="IPR036249">
    <property type="entry name" value="Thioredoxin-like_sf"/>
</dbReference>
<dbReference type="InterPro" id="IPR013766">
    <property type="entry name" value="Thioredoxin_domain"/>
</dbReference>
<sequence length="125" mass="13902">MRIVLTLLCLLLTSSAFAELPSGNQFTIQAALASGKPTLVDFGARSCIPCKKMAPILEQLEKEYKGRANVIFVDVWQDNKIGGNYRVQMIPTQIFFDANGKESGRHIGFLDRQPIIDTFKKLGVK</sequence>
<organism evidence="3 4">
    <name type="scientific">Trichlorobacter lovleyi (strain ATCC BAA-1151 / DSM 17278 / SZ)</name>
    <name type="common">Geobacter lovleyi</name>
    <dbReference type="NCBI Taxonomy" id="398767"/>
    <lineage>
        <taxon>Bacteria</taxon>
        <taxon>Pseudomonadati</taxon>
        <taxon>Thermodesulfobacteriota</taxon>
        <taxon>Desulfuromonadia</taxon>
        <taxon>Geobacterales</taxon>
        <taxon>Geobacteraceae</taxon>
        <taxon>Trichlorobacter</taxon>
    </lineage>
</organism>
<dbReference type="STRING" id="398767.Glov_1185"/>